<evidence type="ECO:0000313" key="3">
    <source>
        <dbReference type="Proteomes" id="UP001341840"/>
    </source>
</evidence>
<dbReference type="PANTHER" id="PTHR33223:SF10">
    <property type="entry name" value="AMINOTRANSFERASE-LIKE PLANT MOBILE DOMAIN-CONTAINING PROTEIN"/>
    <property type="match status" value="1"/>
</dbReference>
<name>A0ABU6RAI0_9FABA</name>
<organism evidence="2 3">
    <name type="scientific">Stylosanthes scabra</name>
    <dbReference type="NCBI Taxonomy" id="79078"/>
    <lineage>
        <taxon>Eukaryota</taxon>
        <taxon>Viridiplantae</taxon>
        <taxon>Streptophyta</taxon>
        <taxon>Embryophyta</taxon>
        <taxon>Tracheophyta</taxon>
        <taxon>Spermatophyta</taxon>
        <taxon>Magnoliopsida</taxon>
        <taxon>eudicotyledons</taxon>
        <taxon>Gunneridae</taxon>
        <taxon>Pentapetalae</taxon>
        <taxon>rosids</taxon>
        <taxon>fabids</taxon>
        <taxon>Fabales</taxon>
        <taxon>Fabaceae</taxon>
        <taxon>Papilionoideae</taxon>
        <taxon>50 kb inversion clade</taxon>
        <taxon>dalbergioids sensu lato</taxon>
        <taxon>Dalbergieae</taxon>
        <taxon>Pterocarpus clade</taxon>
        <taxon>Stylosanthes</taxon>
    </lineage>
</organism>
<dbReference type="Proteomes" id="UP001341840">
    <property type="component" value="Unassembled WGS sequence"/>
</dbReference>
<accession>A0ABU6RAI0</accession>
<gene>
    <name evidence="2" type="ORF">PIB30_025403</name>
</gene>
<dbReference type="EMBL" id="JASCZI010030301">
    <property type="protein sequence ID" value="MED6120919.1"/>
    <property type="molecule type" value="Genomic_DNA"/>
</dbReference>
<reference evidence="2 3" key="1">
    <citation type="journal article" date="2023" name="Plants (Basel)">
        <title>Bridging the Gap: Combining Genomics and Transcriptomics Approaches to Understand Stylosanthes scabra, an Orphan Legume from the Brazilian Caatinga.</title>
        <authorList>
            <person name="Ferreira-Neto J.R.C."/>
            <person name="da Silva M.D."/>
            <person name="Binneck E."/>
            <person name="de Melo N.F."/>
            <person name="da Silva R.H."/>
            <person name="de Melo A.L.T.M."/>
            <person name="Pandolfi V."/>
            <person name="Bustamante F.O."/>
            <person name="Brasileiro-Vidal A.C."/>
            <person name="Benko-Iseppon A.M."/>
        </authorList>
    </citation>
    <scope>NUCLEOTIDE SEQUENCE [LARGE SCALE GENOMIC DNA]</scope>
    <source>
        <tissue evidence="2">Leaves</tissue>
    </source>
</reference>
<proteinExistence type="predicted"/>
<dbReference type="InterPro" id="IPR005162">
    <property type="entry name" value="Retrotrans_gag_dom"/>
</dbReference>
<dbReference type="Pfam" id="PF03732">
    <property type="entry name" value="Retrotrans_gag"/>
    <property type="match status" value="1"/>
</dbReference>
<dbReference type="PANTHER" id="PTHR33223">
    <property type="entry name" value="CCHC-TYPE DOMAIN-CONTAINING PROTEIN"/>
    <property type="match status" value="1"/>
</dbReference>
<feature type="domain" description="Retrotransposon gag" evidence="1">
    <location>
        <begin position="46"/>
        <end position="115"/>
    </location>
</feature>
<sequence>MEAALKELFERQTREAEIASEAMKRAEAMAARQMVLLNASDAIKCKAFSVTLKKDALTWFNSLAPGSIKSFSDLFGSFLKNFTTQRNLPKTCLNLYSIVQKPEEPLRDYLDRFNTECT</sequence>
<evidence type="ECO:0000259" key="1">
    <source>
        <dbReference type="Pfam" id="PF03732"/>
    </source>
</evidence>
<comment type="caution">
    <text evidence="2">The sequence shown here is derived from an EMBL/GenBank/DDBJ whole genome shotgun (WGS) entry which is preliminary data.</text>
</comment>
<evidence type="ECO:0000313" key="2">
    <source>
        <dbReference type="EMBL" id="MED6120919.1"/>
    </source>
</evidence>
<keyword evidence="3" id="KW-1185">Reference proteome</keyword>
<protein>
    <recommendedName>
        <fullName evidence="1">Retrotransposon gag domain-containing protein</fullName>
    </recommendedName>
</protein>